<comment type="subcellular location">
    <subcellularLocation>
        <location evidence="1">Vacuole membrane</location>
        <topology evidence="1">Multi-pass membrane protein</topology>
    </subcellularLocation>
</comment>
<sequence length="1129" mass="125028">MALSPDARQEFGSGGIVNRMNVDTHSVIWFVTEFSHNLWSLPMQIGIALYLLYQTLGWTIIAGVATMFISMGVSAYLGPIVGRLSKKLMEYRDQRLEIMTEVLSGIRIVKLYAWEPSFIKRINHVRVGLELATIRTTSMLNAVFSFVTGTIGFGITFSTFALYSLVDNQSHGPLTPQLIFVSMSLLGMLGGPLGAVSGFITMFFEAKVSFLRLYELLTAEEIDFTAIVRKPYDSHSSAADAVLVSVQDASFKWSSSGDAVLKGINFECRSKELVAVVGQVGSGKSSLLSAILGDMVKSTGDVTICGTIAYVPQQPWILNATLRDNILFGYPYDEEFYNSVIDACALRPDIEMLPAADMTEIGEKGINLSGGQKMRVSLARAVYSKADVYFLDDPLAAVDAHVSKHIFTNVLGPQGILNSCARILVTNAVQYLSSVDRVTMLCNGEIVEDTPFAMAVANRDRIFEFARRHIEERESRTASSSSSTVGSDFDTKYTEPSDNQKNAVTADADTLAGNGQSQLIMPDAGRTIALETKREGEVGWDVYRSYIDIVGVQNIAVFSAALLAATLGGICTNVWIKHWSTANSRAHDYGNDSEAAPHSVVYYLLIYGAIGIVSTLLNSVQSMVMWTKCAINASARLHEIMLAGVMRAPVSFFDVTPLGRIINRFSADLSRCDDMLPRAVFGVANNIIIVLAGFAVIVVSMPPMLLLMIPLFFAYRYLQKRYIYSSRELERITSMMRSPVFAQFQEVIGGVSTIRAYGQQSRFMQKSHERLAQSTRSSVNYNSLNRWLSLRLEFLGNTVTLGTSMWAILSMRYFGFNDAGLMGLVITYSLNVTGSLNWSIRDYTTLENTMTHLERIVEYANLTPEAPNVIEDCRPKREWPEQGLVEFKNFSMRYREGLDLTLRDLSFQVLARQKVGIVGRTGAGKSSLTLALFRIVEAASGQILLDGEDILQYGLFDVRSKLSIIPQEPLLFAGTLRENLDPFNIYTDHDIWRVLEQAHLADYIRGKDERLEFAVTQGGENFSVGQRQLICLARALLKHAKVLVLDEATAAIDNATDAIIQQTIRNEFSDCTVLTIAHRLDTVTDSDMILVIDAGHLAEYDTPQNLLANKDSLFSKLLEESHNVSSSNF</sequence>
<dbReference type="PANTHER" id="PTHR24223">
    <property type="entry name" value="ATP-BINDING CASSETTE SUB-FAMILY C"/>
    <property type="match status" value="1"/>
</dbReference>
<dbReference type="Pfam" id="PF00664">
    <property type="entry name" value="ABC_membrane"/>
    <property type="match status" value="2"/>
</dbReference>
<evidence type="ECO:0000256" key="10">
    <source>
        <dbReference type="SAM" id="MobiDB-lite"/>
    </source>
</evidence>
<dbReference type="InterPro" id="IPR017871">
    <property type="entry name" value="ABC_transporter-like_CS"/>
</dbReference>
<evidence type="ECO:0000313" key="15">
    <source>
        <dbReference type="Proteomes" id="UP001140094"/>
    </source>
</evidence>
<keyword evidence="4 11" id="KW-0812">Transmembrane</keyword>
<dbReference type="InterPro" id="IPR050173">
    <property type="entry name" value="ABC_transporter_C-like"/>
</dbReference>
<feature type="transmembrane region" description="Helical" evidence="11">
    <location>
        <begin position="682"/>
        <end position="715"/>
    </location>
</feature>
<evidence type="ECO:0008006" key="16">
    <source>
        <dbReference type="Google" id="ProtNLM"/>
    </source>
</evidence>
<dbReference type="GO" id="GO:0016887">
    <property type="term" value="F:ATP hydrolysis activity"/>
    <property type="evidence" value="ECO:0007669"/>
    <property type="project" value="InterPro"/>
</dbReference>
<dbReference type="InterPro" id="IPR044746">
    <property type="entry name" value="ABCC_6TM_D1"/>
</dbReference>
<keyword evidence="3" id="KW-0813">Transport</keyword>
<dbReference type="InterPro" id="IPR036640">
    <property type="entry name" value="ABC1_TM_sf"/>
</dbReference>
<dbReference type="Pfam" id="PF00005">
    <property type="entry name" value="ABC_tran"/>
    <property type="match status" value="2"/>
</dbReference>
<dbReference type="Gene3D" id="1.20.1560.10">
    <property type="entry name" value="ABC transporter type 1, transmembrane domain"/>
    <property type="match status" value="2"/>
</dbReference>
<dbReference type="InterPro" id="IPR044726">
    <property type="entry name" value="ABCC_6TM_D2"/>
</dbReference>
<feature type="domain" description="ABC transporter" evidence="12">
    <location>
        <begin position="885"/>
        <end position="1119"/>
    </location>
</feature>
<keyword evidence="8 11" id="KW-1133">Transmembrane helix</keyword>
<dbReference type="InterPro" id="IPR011527">
    <property type="entry name" value="ABC1_TM_dom"/>
</dbReference>
<feature type="transmembrane region" description="Helical" evidence="11">
    <location>
        <begin position="555"/>
        <end position="576"/>
    </location>
</feature>
<feature type="transmembrane region" description="Helical" evidence="11">
    <location>
        <begin position="600"/>
        <end position="620"/>
    </location>
</feature>
<dbReference type="CDD" id="cd18580">
    <property type="entry name" value="ABC_6TM_ABCC_D2"/>
    <property type="match status" value="1"/>
</dbReference>
<feature type="transmembrane region" description="Helical" evidence="11">
    <location>
        <begin position="178"/>
        <end position="204"/>
    </location>
</feature>
<dbReference type="GO" id="GO:0140359">
    <property type="term" value="F:ABC-type transporter activity"/>
    <property type="evidence" value="ECO:0007669"/>
    <property type="project" value="InterPro"/>
</dbReference>
<dbReference type="GO" id="GO:0005524">
    <property type="term" value="F:ATP binding"/>
    <property type="evidence" value="ECO:0007669"/>
    <property type="project" value="UniProtKB-KW"/>
</dbReference>
<proteinExistence type="inferred from homology"/>
<name>A0A9W8HWU3_9FUNG</name>
<feature type="domain" description="ABC transmembrane type-1" evidence="13">
    <location>
        <begin position="560"/>
        <end position="848"/>
    </location>
</feature>
<dbReference type="InterPro" id="IPR003593">
    <property type="entry name" value="AAA+_ATPase"/>
</dbReference>
<dbReference type="SUPFAM" id="SSF90123">
    <property type="entry name" value="ABC transporter transmembrane region"/>
    <property type="match status" value="2"/>
</dbReference>
<evidence type="ECO:0000313" key="14">
    <source>
        <dbReference type="EMBL" id="KAJ2800354.1"/>
    </source>
</evidence>
<dbReference type="AlphaFoldDB" id="A0A9W8HWU3"/>
<dbReference type="EMBL" id="JANBUO010001001">
    <property type="protein sequence ID" value="KAJ2800354.1"/>
    <property type="molecule type" value="Genomic_DNA"/>
</dbReference>
<feature type="transmembrane region" description="Helical" evidence="11">
    <location>
        <begin position="58"/>
        <end position="82"/>
    </location>
</feature>
<keyword evidence="6" id="KW-0547">Nucleotide-binding</keyword>
<gene>
    <name evidence="14" type="ORF">H4R20_004094</name>
</gene>
<dbReference type="FunFam" id="3.40.50.300:FF:000074">
    <property type="entry name" value="Multidrug resistance-associated protein 5 isoform 1"/>
    <property type="match status" value="1"/>
</dbReference>
<organism evidence="14 15">
    <name type="scientific">Coemansia guatemalensis</name>
    <dbReference type="NCBI Taxonomy" id="2761395"/>
    <lineage>
        <taxon>Eukaryota</taxon>
        <taxon>Fungi</taxon>
        <taxon>Fungi incertae sedis</taxon>
        <taxon>Zoopagomycota</taxon>
        <taxon>Kickxellomycotina</taxon>
        <taxon>Kickxellomycetes</taxon>
        <taxon>Kickxellales</taxon>
        <taxon>Kickxellaceae</taxon>
        <taxon>Coemansia</taxon>
    </lineage>
</organism>
<dbReference type="InterPro" id="IPR027417">
    <property type="entry name" value="P-loop_NTPase"/>
</dbReference>
<evidence type="ECO:0000256" key="3">
    <source>
        <dbReference type="ARBA" id="ARBA00022448"/>
    </source>
</evidence>
<keyword evidence="5" id="KW-0677">Repeat</keyword>
<feature type="transmembrane region" description="Helical" evidence="11">
    <location>
        <begin position="143"/>
        <end position="166"/>
    </location>
</feature>
<dbReference type="Proteomes" id="UP001140094">
    <property type="component" value="Unassembled WGS sequence"/>
</dbReference>
<dbReference type="PROSITE" id="PS50929">
    <property type="entry name" value="ABC_TM1F"/>
    <property type="match status" value="2"/>
</dbReference>
<dbReference type="PANTHER" id="PTHR24223:SF443">
    <property type="entry name" value="MULTIDRUG-RESISTANCE LIKE PROTEIN 1, ISOFORM I"/>
    <property type="match status" value="1"/>
</dbReference>
<dbReference type="FunFam" id="1.20.1560.10:FF:000010">
    <property type="entry name" value="Multidrug resistance-associated ABC transporter"/>
    <property type="match status" value="1"/>
</dbReference>
<evidence type="ECO:0000256" key="9">
    <source>
        <dbReference type="ARBA" id="ARBA00023136"/>
    </source>
</evidence>
<feature type="domain" description="ABC transporter" evidence="12">
    <location>
        <begin position="244"/>
        <end position="468"/>
    </location>
</feature>
<evidence type="ECO:0000256" key="1">
    <source>
        <dbReference type="ARBA" id="ARBA00004128"/>
    </source>
</evidence>
<evidence type="ECO:0000259" key="12">
    <source>
        <dbReference type="PROSITE" id="PS50893"/>
    </source>
</evidence>
<evidence type="ECO:0000256" key="5">
    <source>
        <dbReference type="ARBA" id="ARBA00022737"/>
    </source>
</evidence>
<comment type="caution">
    <text evidence="14">The sequence shown here is derived from an EMBL/GenBank/DDBJ whole genome shotgun (WGS) entry which is preliminary data.</text>
</comment>
<dbReference type="SUPFAM" id="SSF52540">
    <property type="entry name" value="P-loop containing nucleoside triphosphate hydrolases"/>
    <property type="match status" value="2"/>
</dbReference>
<dbReference type="CDD" id="cd03244">
    <property type="entry name" value="ABCC_MRP_domain2"/>
    <property type="match status" value="1"/>
</dbReference>
<dbReference type="PROSITE" id="PS50893">
    <property type="entry name" value="ABC_TRANSPORTER_2"/>
    <property type="match status" value="2"/>
</dbReference>
<dbReference type="PROSITE" id="PS00211">
    <property type="entry name" value="ABC_TRANSPORTER_1"/>
    <property type="match status" value="2"/>
</dbReference>
<feature type="domain" description="ABC transmembrane type-1" evidence="13">
    <location>
        <begin position="1"/>
        <end position="205"/>
    </location>
</feature>
<keyword evidence="15" id="KW-1185">Reference proteome</keyword>
<evidence type="ECO:0000256" key="8">
    <source>
        <dbReference type="ARBA" id="ARBA00022989"/>
    </source>
</evidence>
<dbReference type="GO" id="GO:0000329">
    <property type="term" value="C:fungal-type vacuole membrane"/>
    <property type="evidence" value="ECO:0007669"/>
    <property type="project" value="UniProtKB-ARBA"/>
</dbReference>
<dbReference type="Gene3D" id="3.40.50.300">
    <property type="entry name" value="P-loop containing nucleotide triphosphate hydrolases"/>
    <property type="match status" value="2"/>
</dbReference>
<evidence type="ECO:0000256" key="6">
    <source>
        <dbReference type="ARBA" id="ARBA00022741"/>
    </source>
</evidence>
<keyword evidence="7" id="KW-0067">ATP-binding</keyword>
<dbReference type="CDD" id="cd18579">
    <property type="entry name" value="ABC_6TM_ABCC_D1"/>
    <property type="match status" value="1"/>
</dbReference>
<protein>
    <recommendedName>
        <fullName evidence="16">P-loop containing nucleoside triphosphate hydrolase protein</fullName>
    </recommendedName>
</protein>
<evidence type="ECO:0000259" key="13">
    <source>
        <dbReference type="PROSITE" id="PS50929"/>
    </source>
</evidence>
<dbReference type="OrthoDB" id="6500128at2759"/>
<evidence type="ECO:0000256" key="4">
    <source>
        <dbReference type="ARBA" id="ARBA00022692"/>
    </source>
</evidence>
<accession>A0A9W8HWU3</accession>
<dbReference type="SMART" id="SM00382">
    <property type="entry name" value="AAA"/>
    <property type="match status" value="2"/>
</dbReference>
<comment type="similarity">
    <text evidence="2">Belongs to the ABC transporter superfamily. ABCC family. Conjugate transporter (TC 3.A.1.208) subfamily.</text>
</comment>
<evidence type="ECO:0000256" key="11">
    <source>
        <dbReference type="SAM" id="Phobius"/>
    </source>
</evidence>
<reference evidence="14" key="1">
    <citation type="submission" date="2022-07" db="EMBL/GenBank/DDBJ databases">
        <title>Phylogenomic reconstructions and comparative analyses of Kickxellomycotina fungi.</title>
        <authorList>
            <person name="Reynolds N.K."/>
            <person name="Stajich J.E."/>
            <person name="Barry K."/>
            <person name="Grigoriev I.V."/>
            <person name="Crous P."/>
            <person name="Smith M.E."/>
        </authorList>
    </citation>
    <scope>NUCLEOTIDE SEQUENCE</scope>
    <source>
        <strain evidence="14">NRRL 1565</strain>
    </source>
</reference>
<evidence type="ECO:0000256" key="7">
    <source>
        <dbReference type="ARBA" id="ARBA00022840"/>
    </source>
</evidence>
<dbReference type="FunFam" id="3.40.50.300:FF:000997">
    <property type="entry name" value="Multidrug resistance-associated protein 1"/>
    <property type="match status" value="1"/>
</dbReference>
<feature type="region of interest" description="Disordered" evidence="10">
    <location>
        <begin position="474"/>
        <end position="500"/>
    </location>
</feature>
<dbReference type="CDD" id="cd03250">
    <property type="entry name" value="ABCC_MRP_domain1"/>
    <property type="match status" value="1"/>
</dbReference>
<keyword evidence="9 11" id="KW-0472">Membrane</keyword>
<evidence type="ECO:0000256" key="2">
    <source>
        <dbReference type="ARBA" id="ARBA00009726"/>
    </source>
</evidence>
<dbReference type="InterPro" id="IPR003439">
    <property type="entry name" value="ABC_transporter-like_ATP-bd"/>
</dbReference>